<dbReference type="InterPro" id="IPR023732">
    <property type="entry name" value="FeoC"/>
</dbReference>
<comment type="caution">
    <text evidence="10">The sequence shown here is derived from an EMBL/GenBank/DDBJ whole genome shotgun (WGS) entry which is preliminary data.</text>
</comment>
<keyword evidence="7 8" id="KW-0804">Transcription</keyword>
<keyword evidence="5 8" id="KW-0805">Transcription regulation</keyword>
<evidence type="ECO:0000259" key="9">
    <source>
        <dbReference type="Pfam" id="PF09012"/>
    </source>
</evidence>
<evidence type="ECO:0000256" key="2">
    <source>
        <dbReference type="ARBA" id="ARBA00022723"/>
    </source>
</evidence>
<dbReference type="GO" id="GO:0003677">
    <property type="term" value="F:DNA binding"/>
    <property type="evidence" value="ECO:0007669"/>
    <property type="project" value="UniProtKB-KW"/>
</dbReference>
<dbReference type="EMBL" id="ABMABF030000010">
    <property type="protein sequence ID" value="EMJ5135317.1"/>
    <property type="molecule type" value="Genomic_DNA"/>
</dbReference>
<dbReference type="InterPro" id="IPR036390">
    <property type="entry name" value="WH_DNA-bd_sf"/>
</dbReference>
<evidence type="ECO:0000256" key="8">
    <source>
        <dbReference type="HAMAP-Rule" id="MF_01586"/>
    </source>
</evidence>
<evidence type="ECO:0000256" key="4">
    <source>
        <dbReference type="ARBA" id="ARBA00023014"/>
    </source>
</evidence>
<keyword evidence="1 8" id="KW-0678">Repressor</keyword>
<feature type="binding site" evidence="8">
    <location>
        <position position="69"/>
    </location>
    <ligand>
        <name>iron-sulfur cluster</name>
        <dbReference type="ChEBI" id="CHEBI:30408"/>
    </ligand>
</feature>
<dbReference type="AlphaFoldDB" id="A0AAI9DDN8"/>
<evidence type="ECO:0000256" key="7">
    <source>
        <dbReference type="ARBA" id="ARBA00023163"/>
    </source>
</evidence>
<dbReference type="InterPro" id="IPR015102">
    <property type="entry name" value="Tscrpt_reg_HTH_FeoC"/>
</dbReference>
<dbReference type="Pfam" id="PF09012">
    <property type="entry name" value="FeoC"/>
    <property type="match status" value="1"/>
</dbReference>
<keyword evidence="4 8" id="KW-0411">Iron-sulfur</keyword>
<comment type="similarity">
    <text evidence="8">Belongs to the FeoC family.</text>
</comment>
<comment type="function">
    <text evidence="8">May function as a transcriptional regulator that controls feoABC expression.</text>
</comment>
<evidence type="ECO:0000256" key="6">
    <source>
        <dbReference type="ARBA" id="ARBA00023125"/>
    </source>
</evidence>
<reference evidence="10" key="1">
    <citation type="submission" date="2024-02" db="EMBL/GenBank/DDBJ databases">
        <authorList>
            <consortium name="Clinical and Environmental Microbiology Branch: Whole genome sequencing antimicrobial resistance pathogens in the healthcare setting"/>
        </authorList>
    </citation>
    <scope>NUCLEOTIDE SEQUENCE</scope>
    <source>
        <strain evidence="10">2021GO-0154</strain>
    </source>
</reference>
<keyword evidence="2 8" id="KW-0479">Metal-binding</keyword>
<organism evidence="10">
    <name type="scientific">Providencia stuartii</name>
    <dbReference type="NCBI Taxonomy" id="588"/>
    <lineage>
        <taxon>Bacteria</taxon>
        <taxon>Pseudomonadati</taxon>
        <taxon>Pseudomonadota</taxon>
        <taxon>Gammaproteobacteria</taxon>
        <taxon>Enterobacterales</taxon>
        <taxon>Morganellaceae</taxon>
        <taxon>Providencia</taxon>
    </lineage>
</organism>
<dbReference type="Gene3D" id="1.10.10.10">
    <property type="entry name" value="Winged helix-like DNA-binding domain superfamily/Winged helix DNA-binding domain"/>
    <property type="match status" value="1"/>
</dbReference>
<dbReference type="InterPro" id="IPR036388">
    <property type="entry name" value="WH-like_DNA-bd_sf"/>
</dbReference>
<accession>A0AAI9DDN8</accession>
<sequence length="94" mass="10270">MVSLLQIRDLVALYGQADLDLLSEQLKAPKPLIQAMVDKLIAMGKLKKVDLSACLTGTSCKGCPESNDCSHYVLTLPDVLKNPTHTHKTHQGEK</sequence>
<name>A0AAI9DDN8_PROST</name>
<gene>
    <name evidence="8" type="primary">feoC</name>
    <name evidence="10" type="ORF">RG298_003069</name>
</gene>
<protein>
    <recommendedName>
        <fullName evidence="8">Probable [Fe-S]-dependent transcriptional repressor</fullName>
    </recommendedName>
</protein>
<dbReference type="HAMAP" id="MF_01586">
    <property type="entry name" value="FeoC"/>
    <property type="match status" value="1"/>
</dbReference>
<evidence type="ECO:0000313" key="10">
    <source>
        <dbReference type="EMBL" id="EMJ5135317.1"/>
    </source>
</evidence>
<dbReference type="SUPFAM" id="SSF46785">
    <property type="entry name" value="Winged helix' DNA-binding domain"/>
    <property type="match status" value="1"/>
</dbReference>
<feature type="binding site" evidence="8">
    <location>
        <position position="63"/>
    </location>
    <ligand>
        <name>iron-sulfur cluster</name>
        <dbReference type="ChEBI" id="CHEBI:30408"/>
    </ligand>
</feature>
<feature type="binding site" evidence="8">
    <location>
        <position position="60"/>
    </location>
    <ligand>
        <name>iron-sulfur cluster</name>
        <dbReference type="ChEBI" id="CHEBI:30408"/>
    </ligand>
</feature>
<evidence type="ECO:0000256" key="1">
    <source>
        <dbReference type="ARBA" id="ARBA00022491"/>
    </source>
</evidence>
<keyword evidence="3 8" id="KW-0408">Iron</keyword>
<dbReference type="GO" id="GO:0005506">
    <property type="term" value="F:iron ion binding"/>
    <property type="evidence" value="ECO:0007669"/>
    <property type="project" value="UniProtKB-UniRule"/>
</dbReference>
<keyword evidence="6 8" id="KW-0238">DNA-binding</keyword>
<feature type="domain" description="Transcriptional regulator HTH-type FeoC" evidence="9">
    <location>
        <begin position="3"/>
        <end position="68"/>
    </location>
</feature>
<dbReference type="GO" id="GO:0051536">
    <property type="term" value="F:iron-sulfur cluster binding"/>
    <property type="evidence" value="ECO:0007669"/>
    <property type="project" value="UniProtKB-KW"/>
</dbReference>
<evidence type="ECO:0000256" key="5">
    <source>
        <dbReference type="ARBA" id="ARBA00023015"/>
    </source>
</evidence>
<proteinExistence type="inferred from homology"/>
<feature type="binding site" evidence="8">
    <location>
        <position position="54"/>
    </location>
    <ligand>
        <name>iron-sulfur cluster</name>
        <dbReference type="ChEBI" id="CHEBI:30408"/>
    </ligand>
</feature>
<evidence type="ECO:0000256" key="3">
    <source>
        <dbReference type="ARBA" id="ARBA00023004"/>
    </source>
</evidence>